<organism evidence="1 2">
    <name type="scientific">Rhizopus azygosporus</name>
    <name type="common">Rhizopus microsporus var. azygosporus</name>
    <dbReference type="NCBI Taxonomy" id="86630"/>
    <lineage>
        <taxon>Eukaryota</taxon>
        <taxon>Fungi</taxon>
        <taxon>Fungi incertae sedis</taxon>
        <taxon>Mucoromycota</taxon>
        <taxon>Mucoromycotina</taxon>
        <taxon>Mucoromycetes</taxon>
        <taxon>Mucorales</taxon>
        <taxon>Mucorineae</taxon>
        <taxon>Rhizopodaceae</taxon>
        <taxon>Rhizopus</taxon>
    </lineage>
</organism>
<accession>A0A367JUN8</accession>
<evidence type="ECO:0000313" key="1">
    <source>
        <dbReference type="EMBL" id="RCH93626.1"/>
    </source>
</evidence>
<proteinExistence type="predicted"/>
<dbReference type="AlphaFoldDB" id="A0A367JUN8"/>
<gene>
    <name evidence="1" type="ORF">CU097_012577</name>
</gene>
<dbReference type="EMBL" id="PJQL01000674">
    <property type="protein sequence ID" value="RCH93626.1"/>
    <property type="molecule type" value="Genomic_DNA"/>
</dbReference>
<name>A0A367JUN8_RHIAZ</name>
<evidence type="ECO:0000313" key="2">
    <source>
        <dbReference type="Proteomes" id="UP000252139"/>
    </source>
</evidence>
<keyword evidence="2" id="KW-1185">Reference proteome</keyword>
<dbReference type="OrthoDB" id="10551878at2759"/>
<reference evidence="1 2" key="1">
    <citation type="journal article" date="2018" name="G3 (Bethesda)">
        <title>Phylogenetic and Phylogenomic Definition of Rhizopus Species.</title>
        <authorList>
            <person name="Gryganskyi A.P."/>
            <person name="Golan J."/>
            <person name="Dolatabadi S."/>
            <person name="Mondo S."/>
            <person name="Robb S."/>
            <person name="Idnurm A."/>
            <person name="Muszewska A."/>
            <person name="Steczkiewicz K."/>
            <person name="Masonjones S."/>
            <person name="Liao H.L."/>
            <person name="Gajdeczka M.T."/>
            <person name="Anike F."/>
            <person name="Vuek A."/>
            <person name="Anishchenko I.M."/>
            <person name="Voigt K."/>
            <person name="de Hoog G.S."/>
            <person name="Smith M.E."/>
            <person name="Heitman J."/>
            <person name="Vilgalys R."/>
            <person name="Stajich J.E."/>
        </authorList>
    </citation>
    <scope>NUCLEOTIDE SEQUENCE [LARGE SCALE GENOMIC DNA]</scope>
    <source>
        <strain evidence="1 2">CBS 357.93</strain>
    </source>
</reference>
<sequence>MMIDTSYNKDISQERKANLNNHLLEQVSILVLKSFSNVLELLSCALNNPLNVMPEFLWKFQAQVDIEEEQLLRIVIVQYVFTDFAGKRHRPQA</sequence>
<dbReference type="Proteomes" id="UP000252139">
    <property type="component" value="Unassembled WGS sequence"/>
</dbReference>
<protein>
    <submittedName>
        <fullName evidence="1">Uncharacterized protein</fullName>
    </submittedName>
</protein>
<comment type="caution">
    <text evidence="1">The sequence shown here is derived from an EMBL/GenBank/DDBJ whole genome shotgun (WGS) entry which is preliminary data.</text>
</comment>